<evidence type="ECO:0000313" key="3">
    <source>
        <dbReference type="Proteomes" id="UP000216057"/>
    </source>
</evidence>
<sequence length="207" mass="22071">MAVDPIGIHDNDVLSSTRGAIFISKAGNIPAVSLLKQFDIEVETLGTDDDLWSNIGHTSNDTLPEFALDGGDATELSTWLKAQFRTRYDETTGTVTFNSVQGDAASLELIYNGVVDTDGGVALSLEKSNNPYAVLILFKDTNINKKFAILMPNVDLTFSNLPALSSGDDGFVEYGVSGTIKTSDALPKDKSGKTTSVKLYPQTALAA</sequence>
<accession>A0A261GA42</accession>
<dbReference type="AlphaFoldDB" id="A0A261GA42"/>
<evidence type="ECO:0000313" key="4">
    <source>
        <dbReference type="Proteomes" id="UP000593943"/>
    </source>
</evidence>
<dbReference type="EMBL" id="MWWZ01000006">
    <property type="protein sequence ID" value="OZG68278.1"/>
    <property type="molecule type" value="Genomic_DNA"/>
</dbReference>
<proteinExistence type="predicted"/>
<dbReference type="InterPro" id="IPR058154">
    <property type="entry name" value="Bxb1_TTP-like"/>
</dbReference>
<keyword evidence="4" id="KW-1185">Reference proteome</keyword>
<dbReference type="Proteomes" id="UP000593943">
    <property type="component" value="Chromosome"/>
</dbReference>
<reference evidence="2 4" key="2">
    <citation type="submission" date="2020-10" db="EMBL/GenBank/DDBJ databases">
        <title>Genome sequencing of Bifidobacterium eulemuris_DSMZ_100216.</title>
        <authorList>
            <person name="Kim J."/>
        </authorList>
    </citation>
    <scope>NUCLEOTIDE SEQUENCE [LARGE SCALE GENOMIC DNA]</scope>
    <source>
        <strain evidence="2 4">DSM 100216</strain>
    </source>
</reference>
<organism evidence="1 3">
    <name type="scientific">Bifidobacterium eulemuris</name>
    <dbReference type="NCBI Taxonomy" id="1765219"/>
    <lineage>
        <taxon>Bacteria</taxon>
        <taxon>Bacillati</taxon>
        <taxon>Actinomycetota</taxon>
        <taxon>Actinomycetes</taxon>
        <taxon>Bifidobacteriales</taxon>
        <taxon>Bifidobacteriaceae</taxon>
        <taxon>Bifidobacterium</taxon>
    </lineage>
</organism>
<name>A0A261GA42_9BIFI</name>
<reference evidence="1 3" key="1">
    <citation type="journal article" date="2017" name="BMC Genomics">
        <title>Comparative genomic and phylogenomic analyses of the Bifidobacteriaceae family.</title>
        <authorList>
            <person name="Lugli G.A."/>
            <person name="Milani C."/>
            <person name="Turroni F."/>
            <person name="Duranti S."/>
            <person name="Mancabelli L."/>
            <person name="Mangifesta M."/>
            <person name="Ferrario C."/>
            <person name="Modesto M."/>
            <person name="Mattarelli P."/>
            <person name="Jiri K."/>
            <person name="van Sinderen D."/>
            <person name="Ventura M."/>
        </authorList>
    </citation>
    <scope>NUCLEOTIDE SEQUENCE [LARGE SCALE GENOMIC DNA]</scope>
    <source>
        <strain evidence="1 3">DSM 100216</strain>
    </source>
</reference>
<dbReference type="Pfam" id="PF25681">
    <property type="entry name" value="Phage_TTP_17"/>
    <property type="match status" value="1"/>
</dbReference>
<dbReference type="Proteomes" id="UP000216057">
    <property type="component" value="Unassembled WGS sequence"/>
</dbReference>
<dbReference type="KEGG" id="beu:BE0216_03720"/>
<protein>
    <recommendedName>
        <fullName evidence="5">Phage major tail protein</fullName>
    </recommendedName>
</protein>
<gene>
    <name evidence="2" type="ORF">BE0216_03720</name>
    <name evidence="1" type="ORF">BEUL_1291</name>
</gene>
<dbReference type="EMBL" id="CP062938">
    <property type="protein sequence ID" value="QOL31668.1"/>
    <property type="molecule type" value="Genomic_DNA"/>
</dbReference>
<dbReference type="RefSeq" id="WP_094636863.1">
    <property type="nucleotide sequence ID" value="NZ_CP062938.1"/>
</dbReference>
<evidence type="ECO:0008006" key="5">
    <source>
        <dbReference type="Google" id="ProtNLM"/>
    </source>
</evidence>
<dbReference type="OrthoDB" id="3236819at2"/>
<evidence type="ECO:0000313" key="1">
    <source>
        <dbReference type="EMBL" id="OZG68278.1"/>
    </source>
</evidence>
<evidence type="ECO:0000313" key="2">
    <source>
        <dbReference type="EMBL" id="QOL31668.1"/>
    </source>
</evidence>